<dbReference type="Proteomes" id="UP000191448">
    <property type="component" value="Unassembled WGS sequence"/>
</dbReference>
<dbReference type="EC" id="3.-.-.-" evidence="7"/>
<dbReference type="RefSeq" id="WP_080024216.1">
    <property type="nucleotide sequence ID" value="NZ_LTAY01000103.1"/>
</dbReference>
<evidence type="ECO:0000313" key="7">
    <source>
        <dbReference type="EMBL" id="OPX45368.1"/>
    </source>
</evidence>
<dbReference type="GO" id="GO:0016787">
    <property type="term" value="F:hydrolase activity"/>
    <property type="evidence" value="ECO:0007669"/>
    <property type="project" value="UniProtKB-KW"/>
</dbReference>
<reference evidence="7 8" key="1">
    <citation type="submission" date="2016-02" db="EMBL/GenBank/DDBJ databases">
        <title>Genome sequence of Clostridium thermobutyricum DSM 4928.</title>
        <authorList>
            <person name="Poehlein A."/>
            <person name="Daniel R."/>
        </authorList>
    </citation>
    <scope>NUCLEOTIDE SEQUENCE [LARGE SCALE GENOMIC DNA]</scope>
    <source>
        <strain evidence="7 8">DSM 4928</strain>
    </source>
</reference>
<keyword evidence="4" id="KW-0228">DNA excision</keyword>
<dbReference type="Gene3D" id="3.20.20.150">
    <property type="entry name" value="Divalent-metal-dependent TIM barrel enzymes"/>
    <property type="match status" value="1"/>
</dbReference>
<protein>
    <submittedName>
        <fullName evidence="7">UV DNA damage endonuclease</fullName>
        <ecNumber evidence="7">3.-.-.-</ecNumber>
    </submittedName>
</protein>
<dbReference type="PANTHER" id="PTHR31290:SF5">
    <property type="entry name" value="UV-DAMAGE ENDONUCLEASE"/>
    <property type="match status" value="1"/>
</dbReference>
<dbReference type="GO" id="GO:0006289">
    <property type="term" value="P:nucleotide-excision repair"/>
    <property type="evidence" value="ECO:0007669"/>
    <property type="project" value="InterPro"/>
</dbReference>
<dbReference type="AlphaFoldDB" id="A0A1V4SN93"/>
<organism evidence="7 8">
    <name type="scientific">Clostridium thermobutyricum DSM 4928</name>
    <dbReference type="NCBI Taxonomy" id="1121339"/>
    <lineage>
        <taxon>Bacteria</taxon>
        <taxon>Bacillati</taxon>
        <taxon>Bacillota</taxon>
        <taxon>Clostridia</taxon>
        <taxon>Eubacteriales</taxon>
        <taxon>Clostridiaceae</taxon>
        <taxon>Clostridium</taxon>
    </lineage>
</organism>
<proteinExistence type="predicted"/>
<keyword evidence="3" id="KW-0227">DNA damage</keyword>
<evidence type="ECO:0000256" key="6">
    <source>
        <dbReference type="ARBA" id="ARBA00023204"/>
    </source>
</evidence>
<evidence type="ECO:0000313" key="8">
    <source>
        <dbReference type="Proteomes" id="UP000191448"/>
    </source>
</evidence>
<dbReference type="InterPro" id="IPR036237">
    <property type="entry name" value="Xyl_isomerase-like_sf"/>
</dbReference>
<dbReference type="NCBIfam" id="TIGR00629">
    <property type="entry name" value="uvde"/>
    <property type="match status" value="1"/>
</dbReference>
<evidence type="ECO:0000256" key="4">
    <source>
        <dbReference type="ARBA" id="ARBA00022769"/>
    </source>
</evidence>
<evidence type="ECO:0000256" key="1">
    <source>
        <dbReference type="ARBA" id="ARBA00022722"/>
    </source>
</evidence>
<name>A0A1V4SN93_9CLOT</name>
<keyword evidence="2 7" id="KW-0255">Endonuclease</keyword>
<keyword evidence="6" id="KW-0234">DNA repair</keyword>
<keyword evidence="5 7" id="KW-0378">Hydrolase</keyword>
<evidence type="ECO:0000256" key="2">
    <source>
        <dbReference type="ARBA" id="ARBA00022759"/>
    </source>
</evidence>
<dbReference type="EMBL" id="LTAY01000103">
    <property type="protein sequence ID" value="OPX45368.1"/>
    <property type="molecule type" value="Genomic_DNA"/>
</dbReference>
<gene>
    <name evidence="7" type="primary">uvsE</name>
    <name evidence="7" type="ORF">CLTHE_31320</name>
</gene>
<evidence type="ECO:0000256" key="3">
    <source>
        <dbReference type="ARBA" id="ARBA00022763"/>
    </source>
</evidence>
<sequence>MKIGYPCIPLGVSYKTTRKFLLKNYNEELLYSCIDNNLDDLLNILKYNKSNNILMFRISSDIIPFGSHEINLLDWKKEFSNKLLEIGKYAKDNNIRLSMHPGQYTVINSPDLNILKRSIADLKYHCDFLDSLGIDKKNKIILHVGGVYGDKISAIERFIQTYKSLDKNILDRLIIENDEKNYSLDDLLNISHRCNVPIVFDNLHHFCYEGSIDIKNALKSAFSTWNYDDGPPKVHYSEQDKNKRLGSHSQSIDINNVKEYIDASDGLDFDVMIEVKDKDFSAFKFNNFIEFKDKIIPFEMANKEFNRYKYYLLQRSLDHFNTGRDLLFNEGFYKFYSFLDKSIYDDISTELSLKAFKDFKENFSHLKTTEENYLNKLFLSKDLKKIKDYFLKLSLRYKIPNILENYFLFF</sequence>
<dbReference type="OrthoDB" id="9782576at2"/>
<dbReference type="Pfam" id="PF03851">
    <property type="entry name" value="UvdE"/>
    <property type="match status" value="1"/>
</dbReference>
<dbReference type="GO" id="GO:0009411">
    <property type="term" value="P:response to UV"/>
    <property type="evidence" value="ECO:0007669"/>
    <property type="project" value="InterPro"/>
</dbReference>
<comment type="caution">
    <text evidence="7">The sequence shown here is derived from an EMBL/GenBank/DDBJ whole genome shotgun (WGS) entry which is preliminary data.</text>
</comment>
<evidence type="ECO:0000256" key="5">
    <source>
        <dbReference type="ARBA" id="ARBA00022801"/>
    </source>
</evidence>
<dbReference type="SUPFAM" id="SSF51658">
    <property type="entry name" value="Xylose isomerase-like"/>
    <property type="match status" value="1"/>
</dbReference>
<keyword evidence="1" id="KW-0540">Nuclease</keyword>
<dbReference type="PANTHER" id="PTHR31290">
    <property type="entry name" value="UV-DAMAGE ENDONUCLEASE"/>
    <property type="match status" value="1"/>
</dbReference>
<dbReference type="InterPro" id="IPR004601">
    <property type="entry name" value="UvdE"/>
</dbReference>
<accession>A0A1V4SN93</accession>
<dbReference type="GO" id="GO:0004519">
    <property type="term" value="F:endonuclease activity"/>
    <property type="evidence" value="ECO:0007669"/>
    <property type="project" value="UniProtKB-KW"/>
</dbReference>